<evidence type="ECO:0000256" key="2">
    <source>
        <dbReference type="ARBA" id="ARBA00012438"/>
    </source>
</evidence>
<evidence type="ECO:0000256" key="3">
    <source>
        <dbReference type="ARBA" id="ARBA00022679"/>
    </source>
</evidence>
<dbReference type="GO" id="GO:0000155">
    <property type="term" value="F:phosphorelay sensor kinase activity"/>
    <property type="evidence" value="ECO:0007669"/>
    <property type="project" value="InterPro"/>
</dbReference>
<dbReference type="PANTHER" id="PTHR42878">
    <property type="entry name" value="TWO-COMPONENT HISTIDINE KINASE"/>
    <property type="match status" value="1"/>
</dbReference>
<dbReference type="InterPro" id="IPR003594">
    <property type="entry name" value="HATPase_dom"/>
</dbReference>
<keyword evidence="3" id="KW-0808">Transferase</keyword>
<keyword evidence="5 9" id="KW-0418">Kinase</keyword>
<gene>
    <name evidence="9" type="ORF">F7R26_028290</name>
</gene>
<name>A0A643FZF0_9BURK</name>
<evidence type="ECO:0000256" key="5">
    <source>
        <dbReference type="ARBA" id="ARBA00022777"/>
    </source>
</evidence>
<dbReference type="Pfam" id="PF02518">
    <property type="entry name" value="HATPase_c"/>
    <property type="match status" value="1"/>
</dbReference>
<dbReference type="GO" id="GO:0030295">
    <property type="term" value="F:protein kinase activator activity"/>
    <property type="evidence" value="ECO:0007669"/>
    <property type="project" value="TreeGrafter"/>
</dbReference>
<dbReference type="PROSITE" id="PS50109">
    <property type="entry name" value="HIS_KIN"/>
    <property type="match status" value="1"/>
</dbReference>
<accession>A0A643FZF0</accession>
<evidence type="ECO:0000256" key="6">
    <source>
        <dbReference type="ARBA" id="ARBA00022840"/>
    </source>
</evidence>
<protein>
    <recommendedName>
        <fullName evidence="2">histidine kinase</fullName>
        <ecNumber evidence="2">2.7.13.3</ecNumber>
    </recommendedName>
</protein>
<dbReference type="InterPro" id="IPR005467">
    <property type="entry name" value="His_kinase_dom"/>
</dbReference>
<proteinExistence type="predicted"/>
<dbReference type="CDD" id="cd00075">
    <property type="entry name" value="HATPase"/>
    <property type="match status" value="1"/>
</dbReference>
<dbReference type="Proteomes" id="UP000397656">
    <property type="component" value="Chromosome 2"/>
</dbReference>
<comment type="catalytic activity">
    <reaction evidence="1">
        <text>ATP + protein L-histidine = ADP + protein N-phospho-L-histidine.</text>
        <dbReference type="EC" id="2.7.13.3"/>
    </reaction>
</comment>
<dbReference type="CDD" id="cd00082">
    <property type="entry name" value="HisKA"/>
    <property type="match status" value="1"/>
</dbReference>
<dbReference type="EMBL" id="CP062804">
    <property type="protein sequence ID" value="QOT78715.1"/>
    <property type="molecule type" value="Genomic_DNA"/>
</dbReference>
<dbReference type="SMART" id="SM00387">
    <property type="entry name" value="HATPase_c"/>
    <property type="match status" value="1"/>
</dbReference>
<evidence type="ECO:0000256" key="1">
    <source>
        <dbReference type="ARBA" id="ARBA00000085"/>
    </source>
</evidence>
<dbReference type="PANTHER" id="PTHR42878:SF7">
    <property type="entry name" value="SENSOR HISTIDINE KINASE GLRK"/>
    <property type="match status" value="1"/>
</dbReference>
<dbReference type="GO" id="GO:0007234">
    <property type="term" value="P:osmosensory signaling via phosphorelay pathway"/>
    <property type="evidence" value="ECO:0007669"/>
    <property type="project" value="TreeGrafter"/>
</dbReference>
<evidence type="ECO:0000313" key="9">
    <source>
        <dbReference type="EMBL" id="QOT78715.1"/>
    </source>
</evidence>
<evidence type="ECO:0000259" key="8">
    <source>
        <dbReference type="PROSITE" id="PS50109"/>
    </source>
</evidence>
<dbReference type="InterPro" id="IPR036890">
    <property type="entry name" value="HATPase_C_sf"/>
</dbReference>
<organism evidence="9 10">
    <name type="scientific">Cupriavidus basilensis</name>
    <dbReference type="NCBI Taxonomy" id="68895"/>
    <lineage>
        <taxon>Bacteria</taxon>
        <taxon>Pseudomonadati</taxon>
        <taxon>Pseudomonadota</taxon>
        <taxon>Betaproteobacteria</taxon>
        <taxon>Burkholderiales</taxon>
        <taxon>Burkholderiaceae</taxon>
        <taxon>Cupriavidus</taxon>
    </lineage>
</organism>
<feature type="domain" description="Histidine kinase" evidence="8">
    <location>
        <begin position="208"/>
        <end position="439"/>
    </location>
</feature>
<dbReference type="InterPro" id="IPR003661">
    <property type="entry name" value="HisK_dim/P_dom"/>
</dbReference>
<sequence length="450" mass="51268">MLAQIQRSCGESAMRLRRVLAREVHLDIRQPAQVKRIRLLGWLAFTGYPAFYLIWKFWFPQPYESLVLRLVAMVMCLPLIVSRDLRDKKWLPAHFLATLTYSLSFFFVYMYLMNHGNLVWSQSLVIAVIILFNFSGWLGGATSLLVGTALAWLVYNYVTPPPAAMLEVNWPMELPIIGFTICTIAVLKIDQRILIQEKLDGMAIALGTVAHELRTPIRSIGSTALGMGRYLPGLIRFYEENETPENSLHLPRAHFGLLKDALPRIQLEVDRMNHGIDVLLVNARVKALHGPSEVFLLGQAVEEAISRYPFEASQRELVRVDLEEDFLIHADQKLMVMVLFNLIKNALHALARAGHGDIRLRLERGTRRNRLIFRDTGTGVPERELPSIFKRFHTYPRNEGTGIGLAFCRETLEAWDGRIHCSSVEHEYTEFVLEFPLAKPRPEGDGAARS</sequence>
<dbReference type="Gene3D" id="1.10.287.130">
    <property type="match status" value="1"/>
</dbReference>
<dbReference type="GO" id="GO:0000156">
    <property type="term" value="F:phosphorelay response regulator activity"/>
    <property type="evidence" value="ECO:0007669"/>
    <property type="project" value="TreeGrafter"/>
</dbReference>
<evidence type="ECO:0000256" key="7">
    <source>
        <dbReference type="ARBA" id="ARBA00023012"/>
    </source>
</evidence>
<keyword evidence="6" id="KW-0067">ATP-binding</keyword>
<reference evidence="9 10" key="1">
    <citation type="submission" date="2020-10" db="EMBL/GenBank/DDBJ databases">
        <title>Complete genome sequence of Cupriavidus basilensis CCUG 49340T.</title>
        <authorList>
            <person name="Salva-Serra F."/>
            <person name="Donoso R.A."/>
            <person name="Cho K.H."/>
            <person name="Yoo J.A."/>
            <person name="Lee K."/>
            <person name="Yoon S.-H."/>
            <person name="Perez-Pantoja D."/>
            <person name="Moore E.R.B."/>
        </authorList>
    </citation>
    <scope>NUCLEOTIDE SEQUENCE [LARGE SCALE GENOMIC DNA]</scope>
    <source>
        <strain evidence="10">CCUG 49340</strain>
    </source>
</reference>
<keyword evidence="7" id="KW-0902">Two-component regulatory system</keyword>
<dbReference type="AlphaFoldDB" id="A0A643FZF0"/>
<dbReference type="EC" id="2.7.13.3" evidence="2"/>
<dbReference type="GO" id="GO:0005524">
    <property type="term" value="F:ATP binding"/>
    <property type="evidence" value="ECO:0007669"/>
    <property type="project" value="UniProtKB-KW"/>
</dbReference>
<dbReference type="GeneID" id="98404852"/>
<dbReference type="RefSeq" id="WP_150984528.1">
    <property type="nucleotide sequence ID" value="NZ_CP062804.1"/>
</dbReference>
<dbReference type="Gene3D" id="3.30.565.10">
    <property type="entry name" value="Histidine kinase-like ATPase, C-terminal domain"/>
    <property type="match status" value="1"/>
</dbReference>
<evidence type="ECO:0000313" key="10">
    <source>
        <dbReference type="Proteomes" id="UP000397656"/>
    </source>
</evidence>
<keyword evidence="4" id="KW-0547">Nucleotide-binding</keyword>
<evidence type="ECO:0000256" key="4">
    <source>
        <dbReference type="ARBA" id="ARBA00022741"/>
    </source>
</evidence>
<dbReference type="SUPFAM" id="SSF55874">
    <property type="entry name" value="ATPase domain of HSP90 chaperone/DNA topoisomerase II/histidine kinase"/>
    <property type="match status" value="1"/>
</dbReference>
<dbReference type="InterPro" id="IPR050351">
    <property type="entry name" value="BphY/WalK/GraS-like"/>
</dbReference>